<dbReference type="InterPro" id="IPR039426">
    <property type="entry name" value="TonB-dep_rcpt-like"/>
</dbReference>
<evidence type="ECO:0000256" key="3">
    <source>
        <dbReference type="ARBA" id="ARBA00022452"/>
    </source>
</evidence>
<evidence type="ECO:0000256" key="13">
    <source>
        <dbReference type="SAM" id="SignalP"/>
    </source>
</evidence>
<evidence type="ECO:0000256" key="4">
    <source>
        <dbReference type="ARBA" id="ARBA00022496"/>
    </source>
</evidence>
<dbReference type="Proteomes" id="UP001259572">
    <property type="component" value="Unassembled WGS sequence"/>
</dbReference>
<evidence type="ECO:0000256" key="9">
    <source>
        <dbReference type="ARBA" id="ARBA00023237"/>
    </source>
</evidence>
<dbReference type="InterPro" id="IPR011662">
    <property type="entry name" value="Secretin/TonB_short_N"/>
</dbReference>
<keyword evidence="3 10" id="KW-1134">Transmembrane beta strand</keyword>
<dbReference type="Gene3D" id="2.40.170.20">
    <property type="entry name" value="TonB-dependent receptor, beta-barrel domain"/>
    <property type="match status" value="1"/>
</dbReference>
<dbReference type="InterPro" id="IPR036942">
    <property type="entry name" value="Beta-barrel_TonB_sf"/>
</dbReference>
<dbReference type="InterPro" id="IPR000531">
    <property type="entry name" value="Beta-barrel_TonB"/>
</dbReference>
<evidence type="ECO:0000256" key="6">
    <source>
        <dbReference type="ARBA" id="ARBA00023004"/>
    </source>
</evidence>
<dbReference type="InterPro" id="IPR037066">
    <property type="entry name" value="Plug_dom_sf"/>
</dbReference>
<dbReference type="InterPro" id="IPR012910">
    <property type="entry name" value="Plug_dom"/>
</dbReference>
<dbReference type="Pfam" id="PF07715">
    <property type="entry name" value="Plug"/>
    <property type="match status" value="1"/>
</dbReference>
<evidence type="ECO:0000256" key="10">
    <source>
        <dbReference type="PROSITE-ProRule" id="PRU01360"/>
    </source>
</evidence>
<organism evidence="15 16">
    <name type="scientific">Sphingosinicella rhizophila</name>
    <dbReference type="NCBI Taxonomy" id="3050082"/>
    <lineage>
        <taxon>Bacteria</taxon>
        <taxon>Pseudomonadati</taxon>
        <taxon>Pseudomonadota</taxon>
        <taxon>Alphaproteobacteria</taxon>
        <taxon>Sphingomonadales</taxon>
        <taxon>Sphingosinicellaceae</taxon>
        <taxon>Sphingosinicella</taxon>
    </lineage>
</organism>
<evidence type="ECO:0000256" key="8">
    <source>
        <dbReference type="ARBA" id="ARBA00023136"/>
    </source>
</evidence>
<dbReference type="Pfam" id="PF00593">
    <property type="entry name" value="TonB_dep_Rec_b-barrel"/>
    <property type="match status" value="1"/>
</dbReference>
<keyword evidence="16" id="KW-1185">Reference proteome</keyword>
<evidence type="ECO:0000256" key="2">
    <source>
        <dbReference type="ARBA" id="ARBA00022448"/>
    </source>
</evidence>
<dbReference type="Gene3D" id="2.170.130.10">
    <property type="entry name" value="TonB-dependent receptor, plug domain"/>
    <property type="match status" value="1"/>
</dbReference>
<protein>
    <submittedName>
        <fullName evidence="15">TonB-dependent receptor</fullName>
    </submittedName>
</protein>
<keyword evidence="13" id="KW-0732">Signal</keyword>
<comment type="caution">
    <text evidence="15">The sequence shown here is derived from an EMBL/GenBank/DDBJ whole genome shotgun (WGS) entry which is preliminary data.</text>
</comment>
<keyword evidence="15" id="KW-0675">Receptor</keyword>
<keyword evidence="4" id="KW-0406">Ion transport</keyword>
<dbReference type="SMART" id="SM00965">
    <property type="entry name" value="STN"/>
    <property type="match status" value="1"/>
</dbReference>
<evidence type="ECO:0000313" key="16">
    <source>
        <dbReference type="Proteomes" id="UP001259572"/>
    </source>
</evidence>
<evidence type="ECO:0000313" key="15">
    <source>
        <dbReference type="EMBL" id="MDT9599879.1"/>
    </source>
</evidence>
<reference evidence="15 16" key="1">
    <citation type="submission" date="2023-05" db="EMBL/GenBank/DDBJ databases">
        <authorList>
            <person name="Guo Y."/>
        </authorList>
    </citation>
    <scope>NUCLEOTIDE SEQUENCE [LARGE SCALE GENOMIC DNA]</scope>
    <source>
        <strain evidence="15 16">GR2756</strain>
    </source>
</reference>
<evidence type="ECO:0000256" key="12">
    <source>
        <dbReference type="SAM" id="MobiDB-lite"/>
    </source>
</evidence>
<evidence type="ECO:0000256" key="11">
    <source>
        <dbReference type="RuleBase" id="RU003357"/>
    </source>
</evidence>
<keyword evidence="8 10" id="KW-0472">Membrane</keyword>
<evidence type="ECO:0000256" key="7">
    <source>
        <dbReference type="ARBA" id="ARBA00023077"/>
    </source>
</evidence>
<dbReference type="PANTHER" id="PTHR47234:SF2">
    <property type="entry name" value="TONB-DEPENDENT RECEPTOR"/>
    <property type="match status" value="1"/>
</dbReference>
<accession>A0ABU3Q8Z3</accession>
<sequence>MFHNHLGSLLAAGSVAAIVCATPAAAQVGDEQIYGLPAQDLATSLREVATRSGRNIIAPSELVAGRRAPAVSGPFTAEGVVRLLLTGSGLEVRRVGESLVVAQESAGSEARRPAEQGDATSATEETIVVTGTNIRGAQPTASLITITREEIDRTGATSVEGLMRTVPQNTQGGVNEESFGLPLPDQDPTEHGAGLNLRGLGQRATLVLVNGRRLAPSSSGSFVDVSLIPVSALERVEILPDGASAIYGSDAVGGVVNFILRDDFRGLETSIQAGTTTRGGGEQLLLSQAAGHDWTSGNAMLAYEYRLENEVEAGERPFTIGLRPRAHLLPRERRHSLLGTLEQELLPSLSLGLTGSLARRTTDRTVFQSISPLPISAEAEAESASLSAELSYELPGDWRLRLDGNYAVSDADQRQTQPGGIALVNSRRVRNAILEGGFRLDGSVVELPGGRVRIALGAQARREEYRDAFESTSIPEVVREADRNVRSVYGELLVPLFSQLNRRSGLERLQISAAARYDRYSGTGSTFDPRLGVLWSPLRGLNLRGSYSTSFRAPLLSEISGSYSVIYVPAVFFYADPSQAPAGSIAAVVQGSDPDVRPETSRNWSFGADWSPGFATGLTLSANYYDIRFSDRIALPTARANVIGNPAFAPIFDLNPDVAAVTRLIGGAQTVLDFSGPGFSNGGSTPADVDVVLDTRISNTAFTSTRGFDFGLRYAFSLGTSDFVLDANVNHIIEFDEQLTPASPIINSLDRPYRPLDWRARAGLGWSRGGWTGSLFLNHADDYQDDRSATLREVGAHTTFDASLAYTFGDQASWLRGTRISLYVENLFENDPPRLLPEQGSTTGAGYDPVNASGRGRFVALQVRRTW</sequence>
<keyword evidence="2 10" id="KW-0813">Transport</keyword>
<dbReference type="PANTHER" id="PTHR47234">
    <property type="match status" value="1"/>
</dbReference>
<keyword evidence="7 11" id="KW-0798">TonB box</keyword>
<keyword evidence="6" id="KW-0408">Iron</keyword>
<name>A0ABU3Q8Z3_9SPHN</name>
<keyword evidence="5 10" id="KW-0812">Transmembrane</keyword>
<evidence type="ECO:0000256" key="5">
    <source>
        <dbReference type="ARBA" id="ARBA00022692"/>
    </source>
</evidence>
<dbReference type="Gene3D" id="3.55.50.30">
    <property type="match status" value="1"/>
</dbReference>
<evidence type="ECO:0000259" key="14">
    <source>
        <dbReference type="SMART" id="SM00965"/>
    </source>
</evidence>
<keyword evidence="4" id="KW-0410">Iron transport</keyword>
<keyword evidence="9 10" id="KW-0998">Cell outer membrane</keyword>
<dbReference type="EMBL" id="JAVUPU010000006">
    <property type="protein sequence ID" value="MDT9599879.1"/>
    <property type="molecule type" value="Genomic_DNA"/>
</dbReference>
<comment type="subcellular location">
    <subcellularLocation>
        <location evidence="1 10">Cell outer membrane</location>
        <topology evidence="1 10">Multi-pass membrane protein</topology>
    </subcellularLocation>
</comment>
<proteinExistence type="inferred from homology"/>
<comment type="similarity">
    <text evidence="10 11">Belongs to the TonB-dependent receptor family.</text>
</comment>
<feature type="chain" id="PRO_5045725320" evidence="13">
    <location>
        <begin position="27"/>
        <end position="867"/>
    </location>
</feature>
<dbReference type="RefSeq" id="WP_315726976.1">
    <property type="nucleotide sequence ID" value="NZ_JAVUPU010000006.1"/>
</dbReference>
<dbReference type="CDD" id="cd01347">
    <property type="entry name" value="ligand_gated_channel"/>
    <property type="match status" value="1"/>
</dbReference>
<feature type="signal peptide" evidence="13">
    <location>
        <begin position="1"/>
        <end position="26"/>
    </location>
</feature>
<dbReference type="PROSITE" id="PS52016">
    <property type="entry name" value="TONB_DEPENDENT_REC_3"/>
    <property type="match status" value="1"/>
</dbReference>
<feature type="region of interest" description="Disordered" evidence="12">
    <location>
        <begin position="103"/>
        <end position="122"/>
    </location>
</feature>
<feature type="domain" description="Secretin/TonB short N-terminal" evidence="14">
    <location>
        <begin position="54"/>
        <end position="104"/>
    </location>
</feature>
<dbReference type="SUPFAM" id="SSF56935">
    <property type="entry name" value="Porins"/>
    <property type="match status" value="1"/>
</dbReference>
<evidence type="ECO:0000256" key="1">
    <source>
        <dbReference type="ARBA" id="ARBA00004571"/>
    </source>
</evidence>
<gene>
    <name evidence="15" type="ORF">RQX22_13035</name>
</gene>